<evidence type="ECO:0000256" key="7">
    <source>
        <dbReference type="ARBA" id="ARBA00048475"/>
    </source>
</evidence>
<evidence type="ECO:0000256" key="9">
    <source>
        <dbReference type="SAM" id="MobiDB-lite"/>
    </source>
</evidence>
<proteinExistence type="inferred from homology"/>
<keyword evidence="3 8" id="KW-0436">Ligase</keyword>
<evidence type="ECO:0000256" key="2">
    <source>
        <dbReference type="ARBA" id="ARBA00010190"/>
    </source>
</evidence>
<dbReference type="NCBIfam" id="TIGR00081">
    <property type="entry name" value="purC"/>
    <property type="match status" value="1"/>
</dbReference>
<dbReference type="CDD" id="cd01414">
    <property type="entry name" value="SAICAR_synt_Sc"/>
    <property type="match status" value="1"/>
</dbReference>
<evidence type="ECO:0000256" key="5">
    <source>
        <dbReference type="ARBA" id="ARBA00022755"/>
    </source>
</evidence>
<dbReference type="UniPathway" id="UPA00074">
    <property type="reaction ID" value="UER00131"/>
</dbReference>
<dbReference type="GO" id="GO:0005524">
    <property type="term" value="F:ATP binding"/>
    <property type="evidence" value="ECO:0007669"/>
    <property type="project" value="UniProtKB-KW"/>
</dbReference>
<dbReference type="GO" id="GO:0004639">
    <property type="term" value="F:phosphoribosylaminoimidazolesuccinocarboxamide synthase activity"/>
    <property type="evidence" value="ECO:0007669"/>
    <property type="project" value="UniProtKB-UniRule"/>
</dbReference>
<evidence type="ECO:0000256" key="4">
    <source>
        <dbReference type="ARBA" id="ARBA00022741"/>
    </source>
</evidence>
<dbReference type="AlphaFoldDB" id="A0A4Q1SD59"/>
<dbReference type="NCBIfam" id="NF010568">
    <property type="entry name" value="PRK13961.1"/>
    <property type="match status" value="1"/>
</dbReference>
<evidence type="ECO:0000313" key="11">
    <source>
        <dbReference type="EMBL" id="RXS95033.1"/>
    </source>
</evidence>
<dbReference type="GO" id="GO:0005737">
    <property type="term" value="C:cytoplasm"/>
    <property type="evidence" value="ECO:0007669"/>
    <property type="project" value="TreeGrafter"/>
</dbReference>
<dbReference type="Gene3D" id="3.30.200.20">
    <property type="entry name" value="Phosphorylase Kinase, domain 1"/>
    <property type="match status" value="1"/>
</dbReference>
<reference evidence="11 12" key="1">
    <citation type="journal article" date="2016" name="Int. J. Syst. Evol. Microbiol.">
        <title>Acidipila dinghuensis sp. nov., an acidobacterium isolated from forest soil.</title>
        <authorList>
            <person name="Jiang Y.W."/>
            <person name="Wang J."/>
            <person name="Chen M.H."/>
            <person name="Lv Y.Y."/>
            <person name="Qiu L.H."/>
        </authorList>
    </citation>
    <scope>NUCLEOTIDE SEQUENCE [LARGE SCALE GENOMIC DNA]</scope>
    <source>
        <strain evidence="11 12">DHOF10</strain>
    </source>
</reference>
<dbReference type="PANTHER" id="PTHR43700:SF1">
    <property type="entry name" value="PHOSPHORIBOSYLAMINOIMIDAZOLE-SUCCINOCARBOXAMIDE SYNTHASE"/>
    <property type="match status" value="1"/>
</dbReference>
<evidence type="ECO:0000256" key="6">
    <source>
        <dbReference type="ARBA" id="ARBA00022840"/>
    </source>
</evidence>
<dbReference type="SUPFAM" id="SSF56104">
    <property type="entry name" value="SAICAR synthase-like"/>
    <property type="match status" value="1"/>
</dbReference>
<evidence type="ECO:0000256" key="8">
    <source>
        <dbReference type="HAMAP-Rule" id="MF_00137"/>
    </source>
</evidence>
<dbReference type="EC" id="6.3.2.6" evidence="8"/>
<comment type="pathway">
    <text evidence="1 8">Purine metabolism; IMP biosynthesis via de novo pathway; 5-amino-1-(5-phospho-D-ribosyl)imidazole-4-carboxamide from 5-amino-1-(5-phospho-D-ribosyl)imidazole-4-carboxylate: step 1/2.</text>
</comment>
<dbReference type="OrthoDB" id="9801549at2"/>
<name>A0A4Q1SD59_9BACT</name>
<protein>
    <recommendedName>
        <fullName evidence="8">Phosphoribosylaminoimidazole-succinocarboxamide synthase</fullName>
        <ecNumber evidence="8">6.3.2.6</ecNumber>
    </recommendedName>
    <alternativeName>
        <fullName evidence="8">SAICAR synthetase</fullName>
    </alternativeName>
</protein>
<dbReference type="GO" id="GO:0006189">
    <property type="term" value="P:'de novo' IMP biosynthetic process"/>
    <property type="evidence" value="ECO:0007669"/>
    <property type="project" value="UniProtKB-UniRule"/>
</dbReference>
<dbReference type="Pfam" id="PF01259">
    <property type="entry name" value="SAICAR_synt"/>
    <property type="match status" value="1"/>
</dbReference>
<dbReference type="PANTHER" id="PTHR43700">
    <property type="entry name" value="PHOSPHORIBOSYLAMINOIMIDAZOLE-SUCCINOCARBOXAMIDE SYNTHASE"/>
    <property type="match status" value="1"/>
</dbReference>
<dbReference type="InterPro" id="IPR001636">
    <property type="entry name" value="SAICAR_synth"/>
</dbReference>
<dbReference type="PROSITE" id="PS01057">
    <property type="entry name" value="SAICAR_SYNTHETASE_1"/>
    <property type="match status" value="1"/>
</dbReference>
<gene>
    <name evidence="8" type="primary">purC</name>
    <name evidence="11" type="ORF">ESZ00_10420</name>
</gene>
<keyword evidence="6 8" id="KW-0067">ATP-binding</keyword>
<comment type="caution">
    <text evidence="11">The sequence shown here is derived from an EMBL/GenBank/DDBJ whole genome shotgun (WGS) entry which is preliminary data.</text>
</comment>
<organism evidence="11 12">
    <name type="scientific">Silvibacterium dinghuense</name>
    <dbReference type="NCBI Taxonomy" id="1560006"/>
    <lineage>
        <taxon>Bacteria</taxon>
        <taxon>Pseudomonadati</taxon>
        <taxon>Acidobacteriota</taxon>
        <taxon>Terriglobia</taxon>
        <taxon>Terriglobales</taxon>
        <taxon>Acidobacteriaceae</taxon>
        <taxon>Silvibacterium</taxon>
    </lineage>
</organism>
<feature type="compositionally biased region" description="Polar residues" evidence="9">
    <location>
        <begin position="55"/>
        <end position="64"/>
    </location>
</feature>
<dbReference type="EMBL" id="SDMK01000002">
    <property type="protein sequence ID" value="RXS95033.1"/>
    <property type="molecule type" value="Genomic_DNA"/>
</dbReference>
<evidence type="ECO:0000259" key="10">
    <source>
        <dbReference type="Pfam" id="PF01259"/>
    </source>
</evidence>
<dbReference type="Gene3D" id="3.30.470.20">
    <property type="entry name" value="ATP-grasp fold, B domain"/>
    <property type="match status" value="1"/>
</dbReference>
<keyword evidence="12" id="KW-1185">Reference proteome</keyword>
<keyword evidence="5 8" id="KW-0658">Purine biosynthesis</keyword>
<dbReference type="InterPro" id="IPR018236">
    <property type="entry name" value="SAICAR_synthetase_CS"/>
</dbReference>
<feature type="domain" description="SAICAR synthetase/ADE2 N-terminal" evidence="10">
    <location>
        <begin position="87"/>
        <end position="338"/>
    </location>
</feature>
<feature type="region of interest" description="Disordered" evidence="9">
    <location>
        <begin position="44"/>
        <end position="64"/>
    </location>
</feature>
<dbReference type="InterPro" id="IPR028923">
    <property type="entry name" value="SAICAR_synt/ADE2_N"/>
</dbReference>
<evidence type="ECO:0000256" key="3">
    <source>
        <dbReference type="ARBA" id="ARBA00022598"/>
    </source>
</evidence>
<dbReference type="HAMAP" id="MF_00137">
    <property type="entry name" value="SAICAR_synth"/>
    <property type="match status" value="1"/>
</dbReference>
<dbReference type="FunFam" id="3.30.470.20:FF:000015">
    <property type="entry name" value="Phosphoribosylaminoimidazole-succinocarboxamide synthase"/>
    <property type="match status" value="1"/>
</dbReference>
<sequence length="368" mass="40778">MKQAGRSWGTRGHRILPLRSPDNATLALHFYRIKTGILSPRERSRRVDKALPATENRSSVSSSVPTRKALPLPALIETEFADLVLHARGKVRDLYAVGEHLLLVATDRISAFDHVLGTGIPGKGKVLTQLSLFWFDFLKDVVPNHLITADVKQYPAELQPFAAELGGRSMLVKRAQMFPVECVVRGYLSGSGWKDYQATGAVCGIPLPAGLRESDRLPEPIFTPATKSLDGEHDINISFDEMVARVGAAKSEKLRSLTLAIYTKASAYAEERGLILADTKFEFGTTAEGIILADEVLTPDSSRFWPQDQYKPGGAQPSFDKQFVRDYLESIRWNKQAPAPSLPEDVVKRTQEKYLEAYRLLTGKSLSL</sequence>
<evidence type="ECO:0000313" key="12">
    <source>
        <dbReference type="Proteomes" id="UP000290253"/>
    </source>
</evidence>
<accession>A0A4Q1SD59</accession>
<comment type="similarity">
    <text evidence="2 8">Belongs to the SAICAR synthetase family.</text>
</comment>
<evidence type="ECO:0000256" key="1">
    <source>
        <dbReference type="ARBA" id="ARBA00004672"/>
    </source>
</evidence>
<dbReference type="Proteomes" id="UP000290253">
    <property type="component" value="Unassembled WGS sequence"/>
</dbReference>
<comment type="catalytic activity">
    <reaction evidence="7 8">
        <text>5-amino-1-(5-phospho-D-ribosyl)imidazole-4-carboxylate + L-aspartate + ATP = (2S)-2-[5-amino-1-(5-phospho-beta-D-ribosyl)imidazole-4-carboxamido]succinate + ADP + phosphate + 2 H(+)</text>
        <dbReference type="Rhea" id="RHEA:22628"/>
        <dbReference type="ChEBI" id="CHEBI:15378"/>
        <dbReference type="ChEBI" id="CHEBI:29991"/>
        <dbReference type="ChEBI" id="CHEBI:30616"/>
        <dbReference type="ChEBI" id="CHEBI:43474"/>
        <dbReference type="ChEBI" id="CHEBI:58443"/>
        <dbReference type="ChEBI" id="CHEBI:77657"/>
        <dbReference type="ChEBI" id="CHEBI:456216"/>
        <dbReference type="EC" id="6.3.2.6"/>
    </reaction>
</comment>
<keyword evidence="4 8" id="KW-0547">Nucleotide-binding</keyword>
<dbReference type="PROSITE" id="PS01058">
    <property type="entry name" value="SAICAR_SYNTHETASE_2"/>
    <property type="match status" value="1"/>
</dbReference>